<dbReference type="Pfam" id="PF01095">
    <property type="entry name" value="Pectinesterase"/>
    <property type="match status" value="1"/>
</dbReference>
<organism evidence="10 11">
    <name type="scientific">Segatella bryantii</name>
    <name type="common">Prevotella bryantii</name>
    <dbReference type="NCBI Taxonomy" id="77095"/>
    <lineage>
        <taxon>Bacteria</taxon>
        <taxon>Pseudomonadati</taxon>
        <taxon>Bacteroidota</taxon>
        <taxon>Bacteroidia</taxon>
        <taxon>Bacteroidales</taxon>
        <taxon>Prevotellaceae</taxon>
        <taxon>Segatella</taxon>
    </lineage>
</organism>
<keyword evidence="11" id="KW-1185">Reference proteome</keyword>
<feature type="domain" description="Bacterial repeat" evidence="9">
    <location>
        <begin position="682"/>
        <end position="735"/>
    </location>
</feature>
<dbReference type="Gene3D" id="3.40.50.1110">
    <property type="entry name" value="SGNH hydrolase"/>
    <property type="match status" value="1"/>
</dbReference>
<feature type="domain" description="Pectinesterase catalytic" evidence="6">
    <location>
        <begin position="1022"/>
        <end position="1290"/>
    </location>
</feature>
<dbReference type="InterPro" id="IPR044060">
    <property type="entry name" value="Bacterial_rp_domain"/>
</dbReference>
<comment type="similarity">
    <text evidence="1">Belongs to the pectinesterase family.</text>
</comment>
<evidence type="ECO:0000256" key="5">
    <source>
        <dbReference type="SAM" id="SignalP"/>
    </source>
</evidence>
<evidence type="ECO:0000256" key="2">
    <source>
        <dbReference type="ARBA" id="ARBA00022729"/>
    </source>
</evidence>
<accession>A0ABX4EE39</accession>
<keyword evidence="4" id="KW-0063">Aspartyl esterase</keyword>
<dbReference type="PANTHER" id="PTHR31321:SF57">
    <property type="entry name" value="PECTINESTERASE 53-RELATED"/>
    <property type="match status" value="1"/>
</dbReference>
<dbReference type="EMBL" id="NPJF01000074">
    <property type="protein sequence ID" value="OYP53033.1"/>
    <property type="molecule type" value="Genomic_DNA"/>
</dbReference>
<gene>
    <name evidence="10" type="ORF">CIK91_14035</name>
</gene>
<comment type="caution">
    <text evidence="10">The sequence shown here is derived from an EMBL/GenBank/DDBJ whole genome shotgun (WGS) entry which is preliminary data.</text>
</comment>
<dbReference type="InterPro" id="IPR036514">
    <property type="entry name" value="SGNH_hydro_sf"/>
</dbReference>
<dbReference type="InterPro" id="IPR000070">
    <property type="entry name" value="Pectinesterase_cat"/>
</dbReference>
<dbReference type="InterPro" id="IPR037459">
    <property type="entry name" value="RhgT-like"/>
</dbReference>
<dbReference type="InterPro" id="IPR012334">
    <property type="entry name" value="Pectin_lyas_fold"/>
</dbReference>
<name>A0ABX4EE39_SEGBR</name>
<dbReference type="InterPro" id="IPR013830">
    <property type="entry name" value="SGNH_hydro"/>
</dbReference>
<keyword evidence="3" id="KW-0378">Hydrolase</keyword>
<dbReference type="SUPFAM" id="SSF51126">
    <property type="entry name" value="Pectin lyase-like"/>
    <property type="match status" value="1"/>
</dbReference>
<keyword evidence="2 5" id="KW-0732">Signal</keyword>
<evidence type="ECO:0000256" key="4">
    <source>
        <dbReference type="ARBA" id="ARBA00023085"/>
    </source>
</evidence>
<evidence type="ECO:0000256" key="3">
    <source>
        <dbReference type="ARBA" id="ARBA00022801"/>
    </source>
</evidence>
<dbReference type="Pfam" id="PF18998">
    <property type="entry name" value="Flg_new_2"/>
    <property type="match status" value="2"/>
</dbReference>
<dbReference type="Pfam" id="PF13205">
    <property type="entry name" value="Big_5"/>
    <property type="match status" value="1"/>
</dbReference>
<feature type="domain" description="SGNH hydrolase-type esterase" evidence="8">
    <location>
        <begin position="31"/>
        <end position="262"/>
    </location>
</feature>
<dbReference type="InterPro" id="IPR032812">
    <property type="entry name" value="SbsA_Ig"/>
</dbReference>
<evidence type="ECO:0000259" key="7">
    <source>
        <dbReference type="Pfam" id="PF13205"/>
    </source>
</evidence>
<evidence type="ECO:0000259" key="6">
    <source>
        <dbReference type="Pfam" id="PF01095"/>
    </source>
</evidence>
<dbReference type="InterPro" id="IPR011050">
    <property type="entry name" value="Pectin_lyase_fold/virulence"/>
</dbReference>
<dbReference type="SUPFAM" id="SSF52266">
    <property type="entry name" value="SGNH hydrolase"/>
    <property type="match status" value="1"/>
</dbReference>
<feature type="domain" description="SbsA Ig-like" evidence="7">
    <location>
        <begin position="916"/>
        <end position="1010"/>
    </location>
</feature>
<dbReference type="CDD" id="cd01821">
    <property type="entry name" value="Rhamnogalacturan_acetylesterase_like"/>
    <property type="match status" value="1"/>
</dbReference>
<evidence type="ECO:0000259" key="8">
    <source>
        <dbReference type="Pfam" id="PF13472"/>
    </source>
</evidence>
<protein>
    <submittedName>
        <fullName evidence="10">Pectinesterase</fullName>
    </submittedName>
</protein>
<evidence type="ECO:0000313" key="10">
    <source>
        <dbReference type="EMBL" id="OYP53033.1"/>
    </source>
</evidence>
<evidence type="ECO:0000256" key="1">
    <source>
        <dbReference type="ARBA" id="ARBA00008891"/>
    </source>
</evidence>
<feature type="domain" description="Bacterial repeat" evidence="9">
    <location>
        <begin position="592"/>
        <end position="656"/>
    </location>
</feature>
<evidence type="ECO:0000259" key="9">
    <source>
        <dbReference type="Pfam" id="PF18998"/>
    </source>
</evidence>
<dbReference type="Pfam" id="PF13472">
    <property type="entry name" value="Lipase_GDSL_2"/>
    <property type="match status" value="1"/>
</dbReference>
<reference evidence="10 11" key="1">
    <citation type="submission" date="2017-08" db="EMBL/GenBank/DDBJ databases">
        <title>Comparative genomics of non-oral Prevotella species.</title>
        <authorList>
            <person name="Accetto T."/>
            <person name="Nograsek B."/>
            <person name="Avgustin G."/>
        </authorList>
    </citation>
    <scope>NUCLEOTIDE SEQUENCE [LARGE SCALE GENOMIC DNA]</scope>
    <source>
        <strain evidence="10 11">TC1-1</strain>
    </source>
</reference>
<dbReference type="Proteomes" id="UP000216189">
    <property type="component" value="Unassembled WGS sequence"/>
</dbReference>
<dbReference type="Gene3D" id="2.160.20.10">
    <property type="entry name" value="Single-stranded right-handed beta-helix, Pectin lyase-like"/>
    <property type="match status" value="1"/>
</dbReference>
<dbReference type="PANTHER" id="PTHR31321">
    <property type="entry name" value="ACYL-COA THIOESTER HYDROLASE YBHC-RELATED"/>
    <property type="match status" value="1"/>
</dbReference>
<evidence type="ECO:0000313" key="11">
    <source>
        <dbReference type="Proteomes" id="UP000216189"/>
    </source>
</evidence>
<proteinExistence type="inferred from homology"/>
<feature type="chain" id="PRO_5046876676" evidence="5">
    <location>
        <begin position="25"/>
        <end position="1462"/>
    </location>
</feature>
<feature type="signal peptide" evidence="5">
    <location>
        <begin position="1"/>
        <end position="24"/>
    </location>
</feature>
<sequence>MMKNNLMKILMVLVALLSSFGAQAIRKVHTIGDSTMAPYDPSQTVTRGWGMYLQDFLTENLLVANYAHGGCSTRSFYEDSRFWATTKTQLAEGDYVFIQFAHNDEKNDGMDGAELKAYYESIGDAQASSVDTRGTVPNGAYKDYLIKFVNESRIAGCTPVLVSPVCRKYFTGNKIRRNGRHDLGDSYSVLTSNGVLTNQSVSEDNTLMDYPAMMKHVADSMDVPFIDLTQASEELFEKYGDTKANELFFDGNGSTHFNETGATMIARLCAQKMKEQGILADDVNLTTELTATPSALSLGSGYKGQSLTKSFTLKGFELSPEQGSVSLTTTGNILVSTDQQNWSSSLTLSYEAGMILETLYAKYNITDENAEINGNIQIAQGEQTVNVAVTGEIVKLETGEAQDGVTATWTLGDGTTSSTNGELSVAGLTSTATMTIGSKLTVASPQSVNSLSFYRVQPTETVSADDDNAAINFTLTPKKGLVYVPTHIAFKTVRFGTDGGLLDIVASVGDNSVTIAQDIKPDRNNTGYSDLSYDIQNLVTTGDPVVIKFYVKSLGNTKQIGIRDIVVTGNFSGTVVEVPSYTLNVGNSDPDAGTISVSPEASVLDEGTEVTLSATENFGYHFIAWNDTEGNYLSESNPYTFKITNNVDVKAVWQKATVYNLDVKLTNGARSNLVKIEPEGNIVDGKHQYEIGTEVKLTAQNNKIMTFTGWEDNTTTTERVITMNSDTTITANFATDDYIVGWDLYDDSPKTERAADYKSDTENAGLLSLHNEEGATTSWLSRGSQNGQENGKYAARIWHPLTDKYFFEINFSTLGYNNVQVSNCLGTDYNSYSTIYEQVSLDGKEYETIGTFENIPARGWSDVKSFTLPEKYSNQQKVYVRWYPDFDSELVGVSSTNDGLSIAEIFVTADHASGDDTVAPTLLSSNPADKTDGVSASGNIVLTFDEKVQVGQGNATLGDETLQPTITGKTVVYPYSGLSYATDYTFTLPAGAITDRNGNAFEGVSISFSTMERQQPTASVFDAIVAQDGTGDYTTVQAAIDAAPANAATPWLIFIKKGEYKGHITIPATKPHIHLIGQGKDYVTISDERTSGTGQYGIEDGATLDIESDNIYMEGIDLINSYGVTQNNGPQALALCSKGDRLIMNKMGLRSYQDTWFTGKDDTHRAYISNSLIEGAVDFFYGKGDAMIIDNTINIVRKSGGYIVAPNQGENCKWGYVFQNNIVTAPGIPSETDVWLGRPWHETPKTVYLNTRFEVTIPATGWYPTMGGIPALWAEFNSMDGQGNPLDLSQRRVDYYYYADAEKTQLIEGKSAKAVLTAEEAAQYTVKNVCSGDDGWNPELITEACTTPEVTSADGILSWQPVAYAICYVVTQGDEVVAITTNTTYDTTTALASSKNTESYKVQAVNEYGSLSEYGIPATTTGITTIKQTDTKSATEYNITGQRVSPTYQGIVVTSGKKHIQK</sequence>